<dbReference type="GO" id="GO:0043041">
    <property type="term" value="P:amino acid activation for nonribosomal peptide biosynthetic process"/>
    <property type="evidence" value="ECO:0007669"/>
    <property type="project" value="TreeGrafter"/>
</dbReference>
<dbReference type="GO" id="GO:0044550">
    <property type="term" value="P:secondary metabolite biosynthetic process"/>
    <property type="evidence" value="ECO:0007669"/>
    <property type="project" value="TreeGrafter"/>
</dbReference>
<dbReference type="EMBL" id="CP016279">
    <property type="protein sequence ID" value="ANP52051.1"/>
    <property type="molecule type" value="Genomic_DNA"/>
</dbReference>
<dbReference type="AlphaFoldDB" id="A0A1B1AZW2"/>
<dbReference type="GO" id="GO:0003824">
    <property type="term" value="F:catalytic activity"/>
    <property type="evidence" value="ECO:0007669"/>
    <property type="project" value="InterPro"/>
</dbReference>
<feature type="domain" description="Condensation" evidence="1">
    <location>
        <begin position="34"/>
        <end position="294"/>
    </location>
</feature>
<dbReference type="Pfam" id="PF00668">
    <property type="entry name" value="Condensation"/>
    <property type="match status" value="1"/>
</dbReference>
<dbReference type="GO" id="GO:0005737">
    <property type="term" value="C:cytoplasm"/>
    <property type="evidence" value="ECO:0007669"/>
    <property type="project" value="TreeGrafter"/>
</dbReference>
<dbReference type="SUPFAM" id="SSF52777">
    <property type="entry name" value="CoA-dependent acyltransferases"/>
    <property type="match status" value="2"/>
</dbReference>
<dbReference type="PANTHER" id="PTHR45527:SF1">
    <property type="entry name" value="FATTY ACID SYNTHASE"/>
    <property type="match status" value="1"/>
</dbReference>
<keyword evidence="5" id="KW-1185">Reference proteome</keyword>
<protein>
    <submittedName>
        <fullName evidence="2">Thioester reductase</fullName>
    </submittedName>
</protein>
<dbReference type="EMBL" id="JAGGLP010000043">
    <property type="protein sequence ID" value="MBP2056265.1"/>
    <property type="molecule type" value="Genomic_DNA"/>
</dbReference>
<dbReference type="GO" id="GO:0031177">
    <property type="term" value="F:phosphopantetheine binding"/>
    <property type="evidence" value="ECO:0007669"/>
    <property type="project" value="TreeGrafter"/>
</dbReference>
<dbReference type="Gene3D" id="3.30.559.30">
    <property type="entry name" value="Nonribosomal peptide synthetase, condensation domain"/>
    <property type="match status" value="1"/>
</dbReference>
<dbReference type="GO" id="GO:0008610">
    <property type="term" value="P:lipid biosynthetic process"/>
    <property type="evidence" value="ECO:0007669"/>
    <property type="project" value="UniProtKB-ARBA"/>
</dbReference>
<dbReference type="KEGG" id="sgs:AVL59_22960"/>
<proteinExistence type="predicted"/>
<evidence type="ECO:0000313" key="2">
    <source>
        <dbReference type="EMBL" id="ANP52051.1"/>
    </source>
</evidence>
<dbReference type="InterPro" id="IPR023213">
    <property type="entry name" value="CAT-like_dom_sf"/>
</dbReference>
<name>A0A1B1AZW2_9ACTN</name>
<accession>A0A1B1AZW2</accession>
<sequence length="424" mass="47316">MTVPQGKASRGPTSLMEMARLTGEFADWHNLHYMAMWLTGELNIAAVHDAWRRVCLRHDVLRRTYVSPEEACTDDDALSEVKLHTAETDAEAIELMRCFIGTPFSLDGPGFSRVAIVQRGERRFLFGIAIDHIINDLASWARIRGDFTDFYNRALAGDTSDVPNTSSSYQSFSSEHRRMFAGAWGKECRDFWHSYTEEFGTFPPPFSVGTGHTDEYRPKVITRELPADAKARLQKFAAQARVTPFAVATAGVLAATREVTSDPLTGIAVNQHGRMLPGTAQTAGLFVQTVPLHLGREVKSPLETAREVFLRTHDVFEYSIPLLVASRYWNETLMEADQAAGLYVSLNEEPPSSHDMPPFTGTEAEYVTLDIPGGKRALDTVVVSWNLYETRPQLVAYYNEARFPSADVEQLLEAAERYLLPSGS</sequence>
<dbReference type="Proteomes" id="UP001519309">
    <property type="component" value="Unassembled WGS sequence"/>
</dbReference>
<reference evidence="2 4" key="1">
    <citation type="submission" date="2016-06" db="EMBL/GenBank/DDBJ databases">
        <title>Complete genome sequence of Streptomyces griseochromogenes ATCC 14511, the Blasticidin S producer.</title>
        <authorList>
            <person name="Wu L."/>
        </authorList>
    </citation>
    <scope>NUCLEOTIDE SEQUENCE [LARGE SCALE GENOMIC DNA]</scope>
    <source>
        <strain evidence="2 4">ATCC 14511</strain>
    </source>
</reference>
<evidence type="ECO:0000313" key="4">
    <source>
        <dbReference type="Proteomes" id="UP000092659"/>
    </source>
</evidence>
<evidence type="ECO:0000259" key="1">
    <source>
        <dbReference type="Pfam" id="PF00668"/>
    </source>
</evidence>
<dbReference type="Proteomes" id="UP000092659">
    <property type="component" value="Chromosome"/>
</dbReference>
<reference evidence="3 5" key="2">
    <citation type="submission" date="2021-03" db="EMBL/GenBank/DDBJ databases">
        <title>Genomic Encyclopedia of Type Strains, Phase IV (KMG-IV): sequencing the most valuable type-strain genomes for metagenomic binning, comparative biology and taxonomic classification.</title>
        <authorList>
            <person name="Goeker M."/>
        </authorList>
    </citation>
    <scope>NUCLEOTIDE SEQUENCE [LARGE SCALE GENOMIC DNA]</scope>
    <source>
        <strain evidence="3 5">DSM 40499</strain>
    </source>
</reference>
<dbReference type="InterPro" id="IPR001242">
    <property type="entry name" value="Condensation_dom"/>
</dbReference>
<dbReference type="STRING" id="68214.AVL59_22960"/>
<organism evidence="2 4">
    <name type="scientific">Streptomyces griseochromogenes</name>
    <dbReference type="NCBI Taxonomy" id="68214"/>
    <lineage>
        <taxon>Bacteria</taxon>
        <taxon>Bacillati</taxon>
        <taxon>Actinomycetota</taxon>
        <taxon>Actinomycetes</taxon>
        <taxon>Kitasatosporales</taxon>
        <taxon>Streptomycetaceae</taxon>
        <taxon>Streptomyces</taxon>
    </lineage>
</organism>
<evidence type="ECO:0000313" key="3">
    <source>
        <dbReference type="EMBL" id="MBP2056265.1"/>
    </source>
</evidence>
<evidence type="ECO:0000313" key="5">
    <source>
        <dbReference type="Proteomes" id="UP001519309"/>
    </source>
</evidence>
<dbReference type="RefSeq" id="WP_067307528.1">
    <property type="nucleotide sequence ID" value="NZ_CP016279.1"/>
</dbReference>
<gene>
    <name evidence="2" type="ORF">AVL59_22960</name>
    <name evidence="3" type="ORF">J2Z21_009283</name>
</gene>
<dbReference type="Gene3D" id="3.30.559.10">
    <property type="entry name" value="Chloramphenicol acetyltransferase-like domain"/>
    <property type="match status" value="1"/>
</dbReference>
<dbReference type="PANTHER" id="PTHR45527">
    <property type="entry name" value="NONRIBOSOMAL PEPTIDE SYNTHETASE"/>
    <property type="match status" value="1"/>
</dbReference>